<evidence type="ECO:0000313" key="1">
    <source>
        <dbReference type="EMBL" id="MDC0715115.1"/>
    </source>
</evidence>
<accession>A0ABT5DPP5</accession>
<gene>
    <name evidence="1" type="ORF">POL68_42095</name>
</gene>
<organism evidence="1 2">
    <name type="scientific">Stigmatella ashevillensis</name>
    <dbReference type="NCBI Taxonomy" id="2995309"/>
    <lineage>
        <taxon>Bacteria</taxon>
        <taxon>Pseudomonadati</taxon>
        <taxon>Myxococcota</taxon>
        <taxon>Myxococcia</taxon>
        <taxon>Myxococcales</taxon>
        <taxon>Cystobacterineae</taxon>
        <taxon>Archangiaceae</taxon>
        <taxon>Stigmatella</taxon>
    </lineage>
</organism>
<evidence type="ECO:0000313" key="2">
    <source>
        <dbReference type="Proteomes" id="UP001221838"/>
    </source>
</evidence>
<comment type="caution">
    <text evidence="1">The sequence shown here is derived from an EMBL/GenBank/DDBJ whole genome shotgun (WGS) entry which is preliminary data.</text>
</comment>
<reference evidence="1 2" key="1">
    <citation type="submission" date="2022-11" db="EMBL/GenBank/DDBJ databases">
        <title>Minimal conservation of predation-associated metabolite biosynthetic gene clusters underscores biosynthetic potential of Myxococcota including descriptions for ten novel species: Archangium lansinium sp. nov., Myxococcus landrumus sp. nov., Nannocystis bai.</title>
        <authorList>
            <person name="Ahearne A."/>
            <person name="Stevens C."/>
            <person name="Dowd S."/>
        </authorList>
    </citation>
    <scope>NUCLEOTIDE SEQUENCE [LARGE SCALE GENOMIC DNA]</scope>
    <source>
        <strain evidence="1 2">NCWAL01</strain>
    </source>
</reference>
<dbReference type="RefSeq" id="WP_272145790.1">
    <property type="nucleotide sequence ID" value="NZ_JAQNDM010000002.1"/>
</dbReference>
<protein>
    <submittedName>
        <fullName evidence="1">Uncharacterized protein</fullName>
    </submittedName>
</protein>
<dbReference type="EMBL" id="JAQNDM010000002">
    <property type="protein sequence ID" value="MDC0715115.1"/>
    <property type="molecule type" value="Genomic_DNA"/>
</dbReference>
<keyword evidence="2" id="KW-1185">Reference proteome</keyword>
<dbReference type="Proteomes" id="UP001221838">
    <property type="component" value="Unassembled WGS sequence"/>
</dbReference>
<name>A0ABT5DPP5_9BACT</name>
<sequence>MASADLQPPIVVHQNGQPQVYGTLKTLLDHFKSTPGLTERATCFFSPSGSGNIAVLGWDHAMVIKRLQGRYCVTDIYAHFGKTRSSPAQPIFGHVSLGRPIERLDSGRGVSNFSFHPHPCKSCKGECRWVRVALPQPVHIDRVVTFQASSCSVCILHHQNNSEIVISHMDDGPPIPVGHIYRQIFGPPTFPLHVIASVFPDFGEMQKVAQSCAVVGAEPIFFRRGPMTPDGSSAYLGWSNLESGILFPPAAPCATFLGVVGAAQVYKTAIVKELLRYGPSRTLVPTAFQGLRGWTHHGLRLDHILHMTEHELTNLSVTLHGTQFGLTHLFLANQIGLALFALNRSGSELPRLKSANETSYSAAGLRALLIYAHISDGVKNEKLIAEVVELIETLTPLLQFAFAVPLNPATRQVMREALGRLRRPS</sequence>
<proteinExistence type="predicted"/>